<dbReference type="EMBL" id="JBEWZG010000001">
    <property type="protein sequence ID" value="MFL0205883.1"/>
    <property type="molecule type" value="Genomic_DNA"/>
</dbReference>
<feature type="domain" description="DAGKc" evidence="5">
    <location>
        <begin position="1"/>
        <end position="123"/>
    </location>
</feature>
<keyword evidence="3 6" id="KW-0418">Kinase</keyword>
<dbReference type="InterPro" id="IPR050187">
    <property type="entry name" value="Lipid_Phosphate_FormReg"/>
</dbReference>
<evidence type="ECO:0000256" key="1">
    <source>
        <dbReference type="ARBA" id="ARBA00022679"/>
    </source>
</evidence>
<keyword evidence="1" id="KW-0808">Transferase</keyword>
<comment type="caution">
    <text evidence="6">The sequence shown here is derived from an EMBL/GenBank/DDBJ whole genome shotgun (WGS) entry which is preliminary data.</text>
</comment>
<evidence type="ECO:0000259" key="5">
    <source>
        <dbReference type="PROSITE" id="PS50146"/>
    </source>
</evidence>
<reference evidence="6 7" key="1">
    <citation type="submission" date="2024-07" db="EMBL/GenBank/DDBJ databases">
        <authorList>
            <person name="Pitt A."/>
            <person name="Hahn M.W."/>
        </authorList>
    </citation>
    <scope>NUCLEOTIDE SEQUENCE [LARGE SCALE GENOMIC DNA]</scope>
    <source>
        <strain evidence="6 7">2-AUSEE-184A6</strain>
    </source>
</reference>
<organism evidence="6 7">
    <name type="scientific">Aquirufa novilacunae</name>
    <dbReference type="NCBI Taxonomy" id="3139305"/>
    <lineage>
        <taxon>Bacteria</taxon>
        <taxon>Pseudomonadati</taxon>
        <taxon>Bacteroidota</taxon>
        <taxon>Cytophagia</taxon>
        <taxon>Cytophagales</taxon>
        <taxon>Flectobacillaceae</taxon>
        <taxon>Aquirufa</taxon>
    </lineage>
</organism>
<evidence type="ECO:0000256" key="4">
    <source>
        <dbReference type="ARBA" id="ARBA00022840"/>
    </source>
</evidence>
<dbReference type="InterPro" id="IPR045540">
    <property type="entry name" value="YegS/DAGK_C"/>
</dbReference>
<dbReference type="PANTHER" id="PTHR12358">
    <property type="entry name" value="SPHINGOSINE KINASE"/>
    <property type="match status" value="1"/>
</dbReference>
<dbReference type="Gene3D" id="2.60.200.40">
    <property type="match status" value="1"/>
</dbReference>
<sequence length="279" mass="31775">MNQQIAFLINPLKKTVAIADYFSWVIETVKVKKSDWEIQLFAKEWPTDLSDFDQVWVMGGDGTFNYFVNKYPSLDKPIALFKGGTGNDFYWKLFGERSRQAHLDAVLAGHTELFDAGSCNGQLFLNGVGIGIEGEVLKSMESIRYFKGGLGYYLAAIPNLLQFKSYHIQGQRKVFLCMVFNSSRAGGGFHFFPHAEIQDGLLDVMYCRHIPVWQRLFYMPIIQSGKHVKLPIVEFSKEKDIKIKTDRVLSAQVDGEVQTSDQFDFQVLPAKFKFIVPSL</sequence>
<evidence type="ECO:0000313" key="7">
    <source>
        <dbReference type="Proteomes" id="UP001623559"/>
    </source>
</evidence>
<dbReference type="InterPro" id="IPR016064">
    <property type="entry name" value="NAD/diacylglycerol_kinase_sf"/>
</dbReference>
<dbReference type="PANTHER" id="PTHR12358:SF54">
    <property type="entry name" value="SPHINGOSINE KINASE RELATED PROTEIN"/>
    <property type="match status" value="1"/>
</dbReference>
<dbReference type="GO" id="GO:0016301">
    <property type="term" value="F:kinase activity"/>
    <property type="evidence" value="ECO:0007669"/>
    <property type="project" value="UniProtKB-KW"/>
</dbReference>
<keyword evidence="2" id="KW-0547">Nucleotide-binding</keyword>
<evidence type="ECO:0000256" key="3">
    <source>
        <dbReference type="ARBA" id="ARBA00022777"/>
    </source>
</evidence>
<dbReference type="SUPFAM" id="SSF111331">
    <property type="entry name" value="NAD kinase/diacylglycerol kinase-like"/>
    <property type="match status" value="1"/>
</dbReference>
<dbReference type="Gene3D" id="3.40.50.10330">
    <property type="entry name" value="Probable inorganic polyphosphate/atp-NAD kinase, domain 1"/>
    <property type="match status" value="1"/>
</dbReference>
<name>A0ABW8SXZ7_9BACT</name>
<dbReference type="InterPro" id="IPR001206">
    <property type="entry name" value="Diacylglycerol_kinase_cat_dom"/>
</dbReference>
<dbReference type="Pfam" id="PF00781">
    <property type="entry name" value="DAGK_cat"/>
    <property type="match status" value="1"/>
</dbReference>
<dbReference type="PROSITE" id="PS50146">
    <property type="entry name" value="DAGK"/>
    <property type="match status" value="1"/>
</dbReference>
<proteinExistence type="predicted"/>
<evidence type="ECO:0000256" key="2">
    <source>
        <dbReference type="ARBA" id="ARBA00022741"/>
    </source>
</evidence>
<protein>
    <submittedName>
        <fullName evidence="6">Diacylglycerol kinase family protein</fullName>
    </submittedName>
</protein>
<dbReference type="RefSeq" id="WP_406777459.1">
    <property type="nucleotide sequence ID" value="NZ_JBEWZG010000001.1"/>
</dbReference>
<accession>A0ABW8SXZ7</accession>
<dbReference type="Proteomes" id="UP001623559">
    <property type="component" value="Unassembled WGS sequence"/>
</dbReference>
<evidence type="ECO:0000313" key="6">
    <source>
        <dbReference type="EMBL" id="MFL0205883.1"/>
    </source>
</evidence>
<gene>
    <name evidence="6" type="ORF">V7S74_03935</name>
</gene>
<dbReference type="Pfam" id="PF19279">
    <property type="entry name" value="YegS_C"/>
    <property type="match status" value="1"/>
</dbReference>
<dbReference type="InterPro" id="IPR017438">
    <property type="entry name" value="ATP-NAD_kinase_N"/>
</dbReference>
<keyword evidence="4" id="KW-0067">ATP-binding</keyword>